<protein>
    <submittedName>
        <fullName evidence="2">Uncharacterized protein</fullName>
    </submittedName>
</protein>
<dbReference type="Proteomes" id="UP001345013">
    <property type="component" value="Unassembled WGS sequence"/>
</dbReference>
<feature type="compositionally biased region" description="Basic and acidic residues" evidence="1">
    <location>
        <begin position="198"/>
        <end position="210"/>
    </location>
</feature>
<proteinExistence type="predicted"/>
<reference evidence="2 3" key="1">
    <citation type="submission" date="2023-08" db="EMBL/GenBank/DDBJ databases">
        <title>Black Yeasts Isolated from many extreme environments.</title>
        <authorList>
            <person name="Coleine C."/>
            <person name="Stajich J.E."/>
            <person name="Selbmann L."/>
        </authorList>
    </citation>
    <scope>NUCLEOTIDE SEQUENCE [LARGE SCALE GENOMIC DNA]</scope>
    <source>
        <strain evidence="2 3">CCFEE 5885</strain>
    </source>
</reference>
<evidence type="ECO:0000313" key="2">
    <source>
        <dbReference type="EMBL" id="KAK5098491.1"/>
    </source>
</evidence>
<evidence type="ECO:0000256" key="1">
    <source>
        <dbReference type="SAM" id="MobiDB-lite"/>
    </source>
</evidence>
<feature type="region of interest" description="Disordered" evidence="1">
    <location>
        <begin position="195"/>
        <end position="220"/>
    </location>
</feature>
<evidence type="ECO:0000313" key="3">
    <source>
        <dbReference type="Proteomes" id="UP001345013"/>
    </source>
</evidence>
<feature type="compositionally biased region" description="Basic and acidic residues" evidence="1">
    <location>
        <begin position="50"/>
        <end position="71"/>
    </location>
</feature>
<sequence length="288" mass="33024">MAKDDRRKTFAAKESKDSAYNRDDDQRGRRQTTGIPVVRRTNNNAQRQSLRVEKLRDEPKPKPPKLQDHHGALQSQLHAYKRKLASDLEHDLCQADIELHGEMNELADTFDEKCNVISDAGQVFRDHIADEVLEVDDERIMLNEHMEAFKTLCQQKEKKLRGLWKEYVEVQKQIMELALVVLDEDNVLIAAQGAGRDGSMREGQREAKDPELDETAISERRGEFEQYHTDAVDVLDGFKQTLDKVTSEALEKNKDIFDASAPARRILNMLTSSLGLRNRAETYEGHHC</sequence>
<feature type="region of interest" description="Disordered" evidence="1">
    <location>
        <begin position="1"/>
        <end position="71"/>
    </location>
</feature>
<name>A0ABR0KJU1_9EURO</name>
<dbReference type="EMBL" id="JAVRRG010000014">
    <property type="protein sequence ID" value="KAK5098491.1"/>
    <property type="molecule type" value="Genomic_DNA"/>
</dbReference>
<comment type="caution">
    <text evidence="2">The sequence shown here is derived from an EMBL/GenBank/DDBJ whole genome shotgun (WGS) entry which is preliminary data.</text>
</comment>
<gene>
    <name evidence="2" type="ORF">LTR24_001810</name>
</gene>
<feature type="compositionally biased region" description="Polar residues" evidence="1">
    <location>
        <begin position="40"/>
        <end position="49"/>
    </location>
</feature>
<keyword evidence="3" id="KW-1185">Reference proteome</keyword>
<feature type="compositionally biased region" description="Basic and acidic residues" evidence="1">
    <location>
        <begin position="1"/>
        <end position="28"/>
    </location>
</feature>
<accession>A0ABR0KJU1</accession>
<organism evidence="2 3">
    <name type="scientific">Lithohypha guttulata</name>
    <dbReference type="NCBI Taxonomy" id="1690604"/>
    <lineage>
        <taxon>Eukaryota</taxon>
        <taxon>Fungi</taxon>
        <taxon>Dikarya</taxon>
        <taxon>Ascomycota</taxon>
        <taxon>Pezizomycotina</taxon>
        <taxon>Eurotiomycetes</taxon>
        <taxon>Chaetothyriomycetidae</taxon>
        <taxon>Chaetothyriales</taxon>
        <taxon>Trichomeriaceae</taxon>
        <taxon>Lithohypha</taxon>
    </lineage>
</organism>